<dbReference type="AlphaFoldDB" id="A0A392SVZ0"/>
<feature type="non-terminal residue" evidence="1">
    <location>
        <position position="33"/>
    </location>
</feature>
<accession>A0A392SVZ0</accession>
<proteinExistence type="predicted"/>
<protein>
    <submittedName>
        <fullName evidence="1">Uncharacterized protein</fullName>
    </submittedName>
</protein>
<name>A0A392SVZ0_9FABA</name>
<sequence length="33" mass="3464">MPVCGLSASSNVCLSELPRLAILVSLASQFLIM</sequence>
<dbReference type="EMBL" id="LXQA010456371">
    <property type="protein sequence ID" value="MCI53011.1"/>
    <property type="molecule type" value="Genomic_DNA"/>
</dbReference>
<comment type="caution">
    <text evidence="1">The sequence shown here is derived from an EMBL/GenBank/DDBJ whole genome shotgun (WGS) entry which is preliminary data.</text>
</comment>
<dbReference type="Proteomes" id="UP000265520">
    <property type="component" value="Unassembled WGS sequence"/>
</dbReference>
<reference evidence="1 2" key="1">
    <citation type="journal article" date="2018" name="Front. Plant Sci.">
        <title>Red Clover (Trifolium pratense) and Zigzag Clover (T. medium) - A Picture of Genomic Similarities and Differences.</title>
        <authorList>
            <person name="Dluhosova J."/>
            <person name="Istvanek J."/>
            <person name="Nedelnik J."/>
            <person name="Repkova J."/>
        </authorList>
    </citation>
    <scope>NUCLEOTIDE SEQUENCE [LARGE SCALE GENOMIC DNA]</scope>
    <source>
        <strain evidence="2">cv. 10/8</strain>
        <tissue evidence="1">Leaf</tissue>
    </source>
</reference>
<evidence type="ECO:0000313" key="2">
    <source>
        <dbReference type="Proteomes" id="UP000265520"/>
    </source>
</evidence>
<evidence type="ECO:0000313" key="1">
    <source>
        <dbReference type="EMBL" id="MCI53011.1"/>
    </source>
</evidence>
<organism evidence="1 2">
    <name type="scientific">Trifolium medium</name>
    <dbReference type="NCBI Taxonomy" id="97028"/>
    <lineage>
        <taxon>Eukaryota</taxon>
        <taxon>Viridiplantae</taxon>
        <taxon>Streptophyta</taxon>
        <taxon>Embryophyta</taxon>
        <taxon>Tracheophyta</taxon>
        <taxon>Spermatophyta</taxon>
        <taxon>Magnoliopsida</taxon>
        <taxon>eudicotyledons</taxon>
        <taxon>Gunneridae</taxon>
        <taxon>Pentapetalae</taxon>
        <taxon>rosids</taxon>
        <taxon>fabids</taxon>
        <taxon>Fabales</taxon>
        <taxon>Fabaceae</taxon>
        <taxon>Papilionoideae</taxon>
        <taxon>50 kb inversion clade</taxon>
        <taxon>NPAAA clade</taxon>
        <taxon>Hologalegina</taxon>
        <taxon>IRL clade</taxon>
        <taxon>Trifolieae</taxon>
        <taxon>Trifolium</taxon>
    </lineage>
</organism>
<keyword evidence="2" id="KW-1185">Reference proteome</keyword>